<name>A0A1P8U9J0_9MICO</name>
<dbReference type="Proteomes" id="UP000187185">
    <property type="component" value="Chromosome"/>
</dbReference>
<dbReference type="STRING" id="36805.BOH66_11395"/>
<dbReference type="AlphaFoldDB" id="A0A1P8U9J0"/>
<proteinExistence type="predicted"/>
<evidence type="ECO:0000259" key="1">
    <source>
        <dbReference type="PROSITE" id="PS50943"/>
    </source>
</evidence>
<protein>
    <recommendedName>
        <fullName evidence="1">HTH cro/C1-type domain-containing protein</fullName>
    </recommendedName>
</protein>
<dbReference type="Gene3D" id="1.10.260.40">
    <property type="entry name" value="lambda repressor-like DNA-binding domains"/>
    <property type="match status" value="1"/>
</dbReference>
<dbReference type="SUPFAM" id="SSF47413">
    <property type="entry name" value="lambda repressor-like DNA-binding domains"/>
    <property type="match status" value="1"/>
</dbReference>
<dbReference type="EMBL" id="CP018762">
    <property type="protein sequence ID" value="APZ34781.1"/>
    <property type="molecule type" value="Genomic_DNA"/>
</dbReference>
<dbReference type="PROSITE" id="PS50943">
    <property type="entry name" value="HTH_CROC1"/>
    <property type="match status" value="1"/>
</dbReference>
<evidence type="ECO:0000313" key="3">
    <source>
        <dbReference type="Proteomes" id="UP000187185"/>
    </source>
</evidence>
<dbReference type="SMART" id="SM00530">
    <property type="entry name" value="HTH_XRE"/>
    <property type="match status" value="1"/>
</dbReference>
<dbReference type="Pfam" id="PF01381">
    <property type="entry name" value="HTH_3"/>
    <property type="match status" value="1"/>
</dbReference>
<sequence length="79" mass="8754">MTTTLIDEERARRELPRPALARAVREAAGVSQDAIARELGVTRMTICRWEAGTFKPSGDRLIAYATLLRELQQITGGAR</sequence>
<dbReference type="GO" id="GO:0003677">
    <property type="term" value="F:DNA binding"/>
    <property type="evidence" value="ECO:0007669"/>
    <property type="project" value="InterPro"/>
</dbReference>
<reference evidence="2 3" key="1">
    <citation type="submission" date="2016-12" db="EMBL/GenBank/DDBJ databases">
        <title>Complete genome sequence of Microbacterium aurum KACC 15219.</title>
        <authorList>
            <person name="Jung Y."/>
            <person name="Shin J.-H."/>
            <person name="Lee Y.-J."/>
            <person name="Yi H."/>
            <person name="Bahn Y.-S."/>
            <person name="Kim J.F."/>
            <person name="Lee D.-W."/>
        </authorList>
    </citation>
    <scope>NUCLEOTIDE SEQUENCE [LARGE SCALE GENOMIC DNA]</scope>
    <source>
        <strain evidence="2 3">KACC 15219</strain>
    </source>
</reference>
<dbReference type="RefSeq" id="WP_076691138.1">
    <property type="nucleotide sequence ID" value="NZ_CP018762.1"/>
</dbReference>
<keyword evidence="3" id="KW-1185">Reference proteome</keyword>
<dbReference type="InterPro" id="IPR010982">
    <property type="entry name" value="Lambda_DNA-bd_dom_sf"/>
</dbReference>
<dbReference type="KEGG" id="maur:BOH66_11395"/>
<organism evidence="2 3">
    <name type="scientific">Microbacterium aurum</name>
    <dbReference type="NCBI Taxonomy" id="36805"/>
    <lineage>
        <taxon>Bacteria</taxon>
        <taxon>Bacillati</taxon>
        <taxon>Actinomycetota</taxon>
        <taxon>Actinomycetes</taxon>
        <taxon>Micrococcales</taxon>
        <taxon>Microbacteriaceae</taxon>
        <taxon>Microbacterium</taxon>
    </lineage>
</organism>
<dbReference type="CDD" id="cd00093">
    <property type="entry name" value="HTH_XRE"/>
    <property type="match status" value="1"/>
</dbReference>
<dbReference type="InterPro" id="IPR001387">
    <property type="entry name" value="Cro/C1-type_HTH"/>
</dbReference>
<feature type="domain" description="HTH cro/C1-type" evidence="1">
    <location>
        <begin position="22"/>
        <end position="74"/>
    </location>
</feature>
<gene>
    <name evidence="2" type="ORF">BOH66_11395</name>
</gene>
<accession>A0A1P8U9J0</accession>
<evidence type="ECO:0000313" key="2">
    <source>
        <dbReference type="EMBL" id="APZ34781.1"/>
    </source>
</evidence>